<dbReference type="Pfam" id="PF02311">
    <property type="entry name" value="AraC_binding"/>
    <property type="match status" value="1"/>
</dbReference>
<dbReference type="InterPro" id="IPR050204">
    <property type="entry name" value="AraC_XylS_family_regulators"/>
</dbReference>
<keyword evidence="3" id="KW-0010">Activator</keyword>
<dbReference type="InterPro" id="IPR018062">
    <property type="entry name" value="HTH_AraC-typ_CS"/>
</dbReference>
<dbReference type="PANTHER" id="PTHR46796">
    <property type="entry name" value="HTH-TYPE TRANSCRIPTIONAL ACTIVATOR RHAS-RELATED"/>
    <property type="match status" value="1"/>
</dbReference>
<dbReference type="PRINTS" id="PR00032">
    <property type="entry name" value="HTHARAC"/>
</dbReference>
<evidence type="ECO:0000256" key="3">
    <source>
        <dbReference type="ARBA" id="ARBA00023159"/>
    </source>
</evidence>
<evidence type="ECO:0000256" key="4">
    <source>
        <dbReference type="ARBA" id="ARBA00023163"/>
    </source>
</evidence>
<evidence type="ECO:0000259" key="5">
    <source>
        <dbReference type="PROSITE" id="PS01124"/>
    </source>
</evidence>
<dbReference type="InterPro" id="IPR018060">
    <property type="entry name" value="HTH_AraC"/>
</dbReference>
<comment type="caution">
    <text evidence="6">The sequence shown here is derived from an EMBL/GenBank/DDBJ whole genome shotgun (WGS) entry which is preliminary data.</text>
</comment>
<protein>
    <recommendedName>
        <fullName evidence="5">HTH araC/xylS-type domain-containing protein</fullName>
    </recommendedName>
</protein>
<evidence type="ECO:0000256" key="2">
    <source>
        <dbReference type="ARBA" id="ARBA00023125"/>
    </source>
</evidence>
<dbReference type="Pfam" id="PF12833">
    <property type="entry name" value="HTH_18"/>
    <property type="match status" value="1"/>
</dbReference>
<dbReference type="SUPFAM" id="SSF46689">
    <property type="entry name" value="Homeodomain-like"/>
    <property type="match status" value="2"/>
</dbReference>
<dbReference type="PROSITE" id="PS01124">
    <property type="entry name" value="HTH_ARAC_FAMILY_2"/>
    <property type="match status" value="1"/>
</dbReference>
<dbReference type="SMART" id="SM00342">
    <property type="entry name" value="HTH_ARAC"/>
    <property type="match status" value="1"/>
</dbReference>
<gene>
    <name evidence="6" type="ORF">P245_24960</name>
</gene>
<organism evidence="6 7">
    <name type="scientific">Comamonas thiooxydans</name>
    <dbReference type="NCBI Taxonomy" id="363952"/>
    <lineage>
        <taxon>Bacteria</taxon>
        <taxon>Pseudomonadati</taxon>
        <taxon>Pseudomonadota</taxon>
        <taxon>Betaproteobacteria</taxon>
        <taxon>Burkholderiales</taxon>
        <taxon>Comamonadaceae</taxon>
        <taxon>Comamonas</taxon>
    </lineage>
</organism>
<dbReference type="InterPro" id="IPR009057">
    <property type="entry name" value="Homeodomain-like_sf"/>
</dbReference>
<dbReference type="PROSITE" id="PS00041">
    <property type="entry name" value="HTH_ARAC_FAMILY_1"/>
    <property type="match status" value="1"/>
</dbReference>
<dbReference type="Gene3D" id="1.10.10.60">
    <property type="entry name" value="Homeodomain-like"/>
    <property type="match status" value="2"/>
</dbReference>
<evidence type="ECO:0000313" key="6">
    <source>
        <dbReference type="EMBL" id="KGG83718.1"/>
    </source>
</evidence>
<accession>A0A0E3B7K3</accession>
<proteinExistence type="predicted"/>
<dbReference type="GO" id="GO:0003700">
    <property type="term" value="F:DNA-binding transcription factor activity"/>
    <property type="evidence" value="ECO:0007669"/>
    <property type="project" value="InterPro"/>
</dbReference>
<dbReference type="Proteomes" id="UP000029567">
    <property type="component" value="Unassembled WGS sequence"/>
</dbReference>
<name>A0A0E3B7K3_9BURK</name>
<sequence>MHDEVRYKHLAQIPGLTLSSAHFSGFRFEPHYHLDFHIALVTEGVMRQSFRGESFALTRGVIQMMPSGEVHDGVPKDNESYTLQTFRLSTELLHRLGEEITGKHYFPSQAAVALRDSELADQLQQIHSSLQRSPHDLLMSDTLVLNLLESLFARLKQPAPQSVSGALTQIQLLRVRDYMEAHLCEKIVLDDLAQLVGMDRFRFLKLFKQTIGMTPHAWLLRLRLEKAMELIKRQRELTIADVAHAVGFFDQSHFSRAFRSAYGVTPSRF</sequence>
<evidence type="ECO:0000256" key="1">
    <source>
        <dbReference type="ARBA" id="ARBA00023015"/>
    </source>
</evidence>
<dbReference type="InterPro" id="IPR037923">
    <property type="entry name" value="HTH-like"/>
</dbReference>
<feature type="domain" description="HTH araC/xylS-type" evidence="5">
    <location>
        <begin position="173"/>
        <end position="269"/>
    </location>
</feature>
<dbReference type="InterPro" id="IPR003313">
    <property type="entry name" value="AraC-bd"/>
</dbReference>
<dbReference type="EMBL" id="AWTN01000136">
    <property type="protein sequence ID" value="KGG83718.1"/>
    <property type="molecule type" value="Genomic_DNA"/>
</dbReference>
<keyword evidence="4" id="KW-0804">Transcription</keyword>
<dbReference type="InterPro" id="IPR020449">
    <property type="entry name" value="Tscrpt_reg_AraC-type_HTH"/>
</dbReference>
<evidence type="ECO:0000313" key="7">
    <source>
        <dbReference type="Proteomes" id="UP000029567"/>
    </source>
</evidence>
<dbReference type="SUPFAM" id="SSF51215">
    <property type="entry name" value="Regulatory protein AraC"/>
    <property type="match status" value="1"/>
</dbReference>
<dbReference type="PANTHER" id="PTHR46796:SF11">
    <property type="entry name" value="TRANSCRIPTIONAL REGULATOR-RELATED"/>
    <property type="match status" value="1"/>
</dbReference>
<keyword evidence="2" id="KW-0238">DNA-binding</keyword>
<dbReference type="GO" id="GO:0043565">
    <property type="term" value="F:sequence-specific DNA binding"/>
    <property type="evidence" value="ECO:0007669"/>
    <property type="project" value="InterPro"/>
</dbReference>
<keyword evidence="1" id="KW-0805">Transcription regulation</keyword>
<dbReference type="RefSeq" id="WP_034383220.1">
    <property type="nucleotide sequence ID" value="NZ_AWTN01000136.1"/>
</dbReference>
<reference evidence="6 7" key="1">
    <citation type="submission" date="2013-09" db="EMBL/GenBank/DDBJ databases">
        <title>High correlation between genotypes and phenotypes of environmental bacteria Comamonas testosteroni strains.</title>
        <authorList>
            <person name="Liu L."/>
            <person name="Zhu W."/>
            <person name="Xia X."/>
            <person name="Xu B."/>
            <person name="Luo M."/>
            <person name="Wang G."/>
        </authorList>
    </citation>
    <scope>NUCLEOTIDE SEQUENCE [LARGE SCALE GENOMIC DNA]</scope>
    <source>
        <strain evidence="6 7">JL14</strain>
    </source>
</reference>
<dbReference type="AlphaFoldDB" id="A0A0E3B7K3"/>